<accession>A0A0K9Q435</accession>
<dbReference type="OMA" id="PCRVFDF"/>
<proteinExistence type="inferred from homology"/>
<reference evidence="3" key="1">
    <citation type="journal article" date="2016" name="Nature">
        <title>The genome of the seagrass Zostera marina reveals angiosperm adaptation to the sea.</title>
        <authorList>
            <person name="Olsen J.L."/>
            <person name="Rouze P."/>
            <person name="Verhelst B."/>
            <person name="Lin Y.-C."/>
            <person name="Bayer T."/>
            <person name="Collen J."/>
            <person name="Dattolo E."/>
            <person name="De Paoli E."/>
            <person name="Dittami S."/>
            <person name="Maumus F."/>
            <person name="Michel G."/>
            <person name="Kersting A."/>
            <person name="Lauritano C."/>
            <person name="Lohaus R."/>
            <person name="Toepel M."/>
            <person name="Tonon T."/>
            <person name="Vanneste K."/>
            <person name="Amirebrahimi M."/>
            <person name="Brakel J."/>
            <person name="Bostroem C."/>
            <person name="Chovatia M."/>
            <person name="Grimwood J."/>
            <person name="Jenkins J.W."/>
            <person name="Jueterbock A."/>
            <person name="Mraz A."/>
            <person name="Stam W.T."/>
            <person name="Tice H."/>
            <person name="Bornberg-Bauer E."/>
            <person name="Green P.J."/>
            <person name="Pearson G.A."/>
            <person name="Procaccini G."/>
            <person name="Duarte C.M."/>
            <person name="Schmutz J."/>
            <person name="Reusch T.B.H."/>
            <person name="Van de Peer Y."/>
        </authorList>
    </citation>
    <scope>NUCLEOTIDE SEQUENCE [LARGE SCALE GENOMIC DNA]</scope>
    <source>
        <strain evidence="3">cv. Finnish</strain>
    </source>
</reference>
<keyword evidence="3" id="KW-1185">Reference proteome</keyword>
<comment type="similarity">
    <text evidence="1">Belongs to the ARG7 family.</text>
</comment>
<comment type="caution">
    <text evidence="2">The sequence shown here is derived from an EMBL/GenBank/DDBJ whole genome shotgun (WGS) entry which is preliminary data.</text>
</comment>
<evidence type="ECO:0000313" key="2">
    <source>
        <dbReference type="EMBL" id="KMZ75267.1"/>
    </source>
</evidence>
<dbReference type="Proteomes" id="UP000036987">
    <property type="component" value="Unassembled WGS sequence"/>
</dbReference>
<evidence type="ECO:0000256" key="1">
    <source>
        <dbReference type="ARBA" id="ARBA00006974"/>
    </source>
</evidence>
<protein>
    <submittedName>
        <fullName evidence="2">Indole-3-acetic acid-induced protein ARG7</fullName>
    </submittedName>
</protein>
<dbReference type="AlphaFoldDB" id="A0A0K9Q435"/>
<dbReference type="InterPro" id="IPR003676">
    <property type="entry name" value="SAUR_fam"/>
</dbReference>
<dbReference type="GO" id="GO:0009733">
    <property type="term" value="P:response to auxin"/>
    <property type="evidence" value="ECO:0007669"/>
    <property type="project" value="InterPro"/>
</dbReference>
<sequence length="114" mass="12853">MRQLIGRFCRVADSSSSQRHRRLLSKSTLPAPEGHLPVYVGEEMVRFIVPADLISRPLFVELLRLSAQEYGYNQRGVLRIPCTVELFQRVLDLLGSGSEVVARILPEEFAVDVS</sequence>
<evidence type="ECO:0000313" key="3">
    <source>
        <dbReference type="Proteomes" id="UP000036987"/>
    </source>
</evidence>
<organism evidence="2 3">
    <name type="scientific">Zostera marina</name>
    <name type="common">Eelgrass</name>
    <dbReference type="NCBI Taxonomy" id="29655"/>
    <lineage>
        <taxon>Eukaryota</taxon>
        <taxon>Viridiplantae</taxon>
        <taxon>Streptophyta</taxon>
        <taxon>Embryophyta</taxon>
        <taxon>Tracheophyta</taxon>
        <taxon>Spermatophyta</taxon>
        <taxon>Magnoliopsida</taxon>
        <taxon>Liliopsida</taxon>
        <taxon>Zosteraceae</taxon>
        <taxon>Zostera</taxon>
    </lineage>
</organism>
<dbReference type="Pfam" id="PF02519">
    <property type="entry name" value="Auxin_inducible"/>
    <property type="match status" value="1"/>
</dbReference>
<dbReference type="PANTHER" id="PTHR31374">
    <property type="entry name" value="AUXIN-INDUCED PROTEIN-LIKE-RELATED"/>
    <property type="match status" value="1"/>
</dbReference>
<gene>
    <name evidence="2" type="ORF">ZOSMA_117G00870</name>
</gene>
<name>A0A0K9Q435_ZOSMR</name>
<dbReference type="PANTHER" id="PTHR31374:SF198">
    <property type="entry name" value="AUXIN-RESPONSIVE PROTEIN SAUR72"/>
    <property type="match status" value="1"/>
</dbReference>
<dbReference type="EMBL" id="LFYR01000192">
    <property type="protein sequence ID" value="KMZ75267.1"/>
    <property type="molecule type" value="Genomic_DNA"/>
</dbReference>
<dbReference type="OrthoDB" id="838391at2759"/>